<keyword evidence="2" id="KW-0812">Transmembrane</keyword>
<dbReference type="InterPro" id="IPR043128">
    <property type="entry name" value="Rev_trsase/Diguanyl_cyclase"/>
</dbReference>
<feature type="transmembrane region" description="Helical" evidence="2">
    <location>
        <begin position="191"/>
        <end position="210"/>
    </location>
</feature>
<dbReference type="InterPro" id="IPR050469">
    <property type="entry name" value="Diguanylate_Cyclase"/>
</dbReference>
<dbReference type="EMBL" id="JBHSBL010000015">
    <property type="protein sequence ID" value="MFC4066590.1"/>
    <property type="molecule type" value="Genomic_DNA"/>
</dbReference>
<keyword evidence="2" id="KW-1133">Transmembrane helix</keyword>
<dbReference type="SMART" id="SM00267">
    <property type="entry name" value="GGDEF"/>
    <property type="match status" value="1"/>
</dbReference>
<dbReference type="SUPFAM" id="SSF55073">
    <property type="entry name" value="Nucleotide cyclase"/>
    <property type="match status" value="1"/>
</dbReference>
<feature type="transmembrane region" description="Helical" evidence="2">
    <location>
        <begin position="31"/>
        <end position="52"/>
    </location>
</feature>
<keyword evidence="2" id="KW-0472">Membrane</keyword>
<dbReference type="RefSeq" id="WP_378067555.1">
    <property type="nucleotide sequence ID" value="NZ_JBHSBL010000015.1"/>
</dbReference>
<gene>
    <name evidence="4" type="ORF">ACFO0C_16765</name>
</gene>
<feature type="transmembrane region" description="Helical" evidence="2">
    <location>
        <begin position="216"/>
        <end position="238"/>
    </location>
</feature>
<dbReference type="InterPro" id="IPR029787">
    <property type="entry name" value="Nucleotide_cyclase"/>
</dbReference>
<evidence type="ECO:0000256" key="2">
    <source>
        <dbReference type="SAM" id="Phobius"/>
    </source>
</evidence>
<dbReference type="Gene3D" id="3.30.70.270">
    <property type="match status" value="1"/>
</dbReference>
<proteinExistence type="predicted"/>
<dbReference type="PANTHER" id="PTHR45138">
    <property type="entry name" value="REGULATORY COMPONENTS OF SENSORY TRANSDUCTION SYSTEM"/>
    <property type="match status" value="1"/>
</dbReference>
<feature type="transmembrane region" description="Helical" evidence="2">
    <location>
        <begin position="61"/>
        <end position="78"/>
    </location>
</feature>
<feature type="compositionally biased region" description="Low complexity" evidence="1">
    <location>
        <begin position="469"/>
        <end position="494"/>
    </location>
</feature>
<dbReference type="CDD" id="cd01949">
    <property type="entry name" value="GGDEF"/>
    <property type="match status" value="1"/>
</dbReference>
<evidence type="ECO:0000259" key="3">
    <source>
        <dbReference type="PROSITE" id="PS50887"/>
    </source>
</evidence>
<sequence length="494" mass="51410">MRRTPWTAYVIFGVGVLTAYAIALLTSAPDVVTSVLSLVAMVGGIVAMLYGIRRHRPASRWPWLLVTSQLLVLAAPLLPQSVLEDGPNRAPSLADAVLLTASGIGAFALVRIVRRRTPGWDVPGFIDAGIISVAATLLSWIYVIDPLVGGTTGLSVRAVSTAYPLSDLLLAALGARLLLDGGPKPVAVRALTGYLVLIIAPDTISTIAAVSGDERWMPFAYLLWTAAALLIGLVGIHPSLRDVDAPAAHTTPDLGMPRLAALAFASLLAPAALLVQYLRGAPMHVPLICVGCGVLFLLVIARLAGLVAVQRRMAITDELTGLRTRRHFQAALDGAGATTAVLLLDIDHFKKVNDTYGHDGGDRVLREVARRLTAAVGTHGVLARYGGEEFAVLLTGANPEQARTVAGRIHAIIRGTPVQAGPETAIAVTVSVGVACSPADGIEPQQLPLLADQRLYQAKAAGRDRVSYAAGPETAAEPAAAEPETAAGPAAAAA</sequence>
<evidence type="ECO:0000313" key="4">
    <source>
        <dbReference type="EMBL" id="MFC4066590.1"/>
    </source>
</evidence>
<keyword evidence="5" id="KW-1185">Reference proteome</keyword>
<name>A0ABV8IRW8_9ACTN</name>
<dbReference type="PROSITE" id="PS50887">
    <property type="entry name" value="GGDEF"/>
    <property type="match status" value="1"/>
</dbReference>
<feature type="transmembrane region" description="Helical" evidence="2">
    <location>
        <begin position="122"/>
        <end position="142"/>
    </location>
</feature>
<evidence type="ECO:0000313" key="5">
    <source>
        <dbReference type="Proteomes" id="UP001595867"/>
    </source>
</evidence>
<dbReference type="Pfam" id="PF00990">
    <property type="entry name" value="GGDEF"/>
    <property type="match status" value="1"/>
</dbReference>
<feature type="transmembrane region" description="Helical" evidence="2">
    <location>
        <begin position="7"/>
        <end position="25"/>
    </location>
</feature>
<feature type="transmembrane region" description="Helical" evidence="2">
    <location>
        <begin position="259"/>
        <end position="278"/>
    </location>
</feature>
<keyword evidence="4" id="KW-0808">Transferase</keyword>
<keyword evidence="4" id="KW-0548">Nucleotidyltransferase</keyword>
<evidence type="ECO:0000256" key="1">
    <source>
        <dbReference type="SAM" id="MobiDB-lite"/>
    </source>
</evidence>
<organism evidence="4 5">
    <name type="scientific">Actinoplanes subglobosus</name>
    <dbReference type="NCBI Taxonomy" id="1547892"/>
    <lineage>
        <taxon>Bacteria</taxon>
        <taxon>Bacillati</taxon>
        <taxon>Actinomycetota</taxon>
        <taxon>Actinomycetes</taxon>
        <taxon>Micromonosporales</taxon>
        <taxon>Micromonosporaceae</taxon>
        <taxon>Actinoplanes</taxon>
    </lineage>
</organism>
<dbReference type="NCBIfam" id="TIGR00254">
    <property type="entry name" value="GGDEF"/>
    <property type="match status" value="1"/>
</dbReference>
<dbReference type="PANTHER" id="PTHR45138:SF24">
    <property type="entry name" value="DIGUANYLATE CYCLASE DGCC-RELATED"/>
    <property type="match status" value="1"/>
</dbReference>
<accession>A0ABV8IRW8</accession>
<reference evidence="5" key="1">
    <citation type="journal article" date="2019" name="Int. J. Syst. Evol. Microbiol.">
        <title>The Global Catalogue of Microorganisms (GCM) 10K type strain sequencing project: providing services to taxonomists for standard genome sequencing and annotation.</title>
        <authorList>
            <consortium name="The Broad Institute Genomics Platform"/>
            <consortium name="The Broad Institute Genome Sequencing Center for Infectious Disease"/>
            <person name="Wu L."/>
            <person name="Ma J."/>
        </authorList>
    </citation>
    <scope>NUCLEOTIDE SEQUENCE [LARGE SCALE GENOMIC DNA]</scope>
    <source>
        <strain evidence="5">TBRC 5832</strain>
    </source>
</reference>
<dbReference type="Proteomes" id="UP001595867">
    <property type="component" value="Unassembled WGS sequence"/>
</dbReference>
<feature type="domain" description="GGDEF" evidence="3">
    <location>
        <begin position="337"/>
        <end position="471"/>
    </location>
</feature>
<comment type="caution">
    <text evidence="4">The sequence shown here is derived from an EMBL/GenBank/DDBJ whole genome shotgun (WGS) entry which is preliminary data.</text>
</comment>
<protein>
    <submittedName>
        <fullName evidence="4">Diguanylate cyclase</fullName>
        <ecNumber evidence="4">2.7.7.65</ecNumber>
    </submittedName>
</protein>
<feature type="transmembrane region" description="Helical" evidence="2">
    <location>
        <begin position="284"/>
        <end position="309"/>
    </location>
</feature>
<feature type="transmembrane region" description="Helical" evidence="2">
    <location>
        <begin position="90"/>
        <end position="110"/>
    </location>
</feature>
<feature type="region of interest" description="Disordered" evidence="1">
    <location>
        <begin position="466"/>
        <end position="494"/>
    </location>
</feature>
<dbReference type="EC" id="2.7.7.65" evidence="4"/>
<dbReference type="InterPro" id="IPR000160">
    <property type="entry name" value="GGDEF_dom"/>
</dbReference>
<dbReference type="GO" id="GO:0052621">
    <property type="term" value="F:diguanylate cyclase activity"/>
    <property type="evidence" value="ECO:0007669"/>
    <property type="project" value="UniProtKB-EC"/>
</dbReference>